<evidence type="ECO:0000313" key="1">
    <source>
        <dbReference type="EMBL" id="OTP75712.1"/>
    </source>
</evidence>
<name>A0A242MWM3_CABSO</name>
<dbReference type="Proteomes" id="UP000194546">
    <property type="component" value="Unassembled WGS sequence"/>
</dbReference>
<organism evidence="1 2">
    <name type="scientific">Caballeronia sordidicola</name>
    <name type="common">Burkholderia sordidicola</name>
    <dbReference type="NCBI Taxonomy" id="196367"/>
    <lineage>
        <taxon>Bacteria</taxon>
        <taxon>Pseudomonadati</taxon>
        <taxon>Pseudomonadota</taxon>
        <taxon>Betaproteobacteria</taxon>
        <taxon>Burkholderiales</taxon>
        <taxon>Burkholderiaceae</taxon>
        <taxon>Caballeronia</taxon>
    </lineage>
</organism>
<dbReference type="EMBL" id="NBTY01000068">
    <property type="protein sequence ID" value="OTP75712.1"/>
    <property type="molecule type" value="Genomic_DNA"/>
</dbReference>
<accession>A0A242MWM3</accession>
<gene>
    <name evidence="1" type="ORF">PAMC26510_13145</name>
</gene>
<protein>
    <submittedName>
        <fullName evidence="1">Uncharacterized protein</fullName>
    </submittedName>
</protein>
<sequence length="39" mass="4312">MWGGGGALAARESQSARTPIKPICFGLSFFERKNNNRNE</sequence>
<proteinExistence type="predicted"/>
<dbReference type="AlphaFoldDB" id="A0A242MWM3"/>
<evidence type="ECO:0000313" key="2">
    <source>
        <dbReference type="Proteomes" id="UP000194546"/>
    </source>
</evidence>
<comment type="caution">
    <text evidence="1">The sequence shown here is derived from an EMBL/GenBank/DDBJ whole genome shotgun (WGS) entry which is preliminary data.</text>
</comment>
<reference evidence="1 2" key="1">
    <citation type="submission" date="2017-03" db="EMBL/GenBank/DDBJ databases">
        <title>Genome analysis of strain PAMC 26510.</title>
        <authorList>
            <person name="Oh H.-M."/>
            <person name="Yang J.-A."/>
        </authorList>
    </citation>
    <scope>NUCLEOTIDE SEQUENCE [LARGE SCALE GENOMIC DNA]</scope>
    <source>
        <strain evidence="1 2">PAMC 26510</strain>
    </source>
</reference>